<gene>
    <name evidence="1" type="ORF">GO755_18555</name>
</gene>
<accession>A0A7K1SEC8</accession>
<proteinExistence type="predicted"/>
<dbReference type="SUPFAM" id="SSF81301">
    <property type="entry name" value="Nucleotidyltransferase"/>
    <property type="match status" value="1"/>
</dbReference>
<dbReference type="InterPro" id="IPR043519">
    <property type="entry name" value="NT_sf"/>
</dbReference>
<sequence>MKIEKGQIIAGQPVLKVRDFFKRHERFCLDSITYFFAMSPEDANRFCSELIGLGYCEQIISDQIDPDFNEEVWHELLPLGRSLRLARAVPRISRQKADQILAEFMKRVEEVNCNEKYVHKITKVILFGSYIRPDSTDLGDVDIAVEITSKFNDPEVRRKKGQEYTRAAMKSGRHIGGFLEQLCFPESDLKVFLRNKSRYISLHPIDDEVLKETETLQIYPKSLITQLTDLLA</sequence>
<dbReference type="RefSeq" id="WP_157586742.1">
    <property type="nucleotide sequence ID" value="NZ_WPIN01000006.1"/>
</dbReference>
<evidence type="ECO:0000313" key="2">
    <source>
        <dbReference type="Proteomes" id="UP000436006"/>
    </source>
</evidence>
<dbReference type="CDD" id="cd05403">
    <property type="entry name" value="NT_KNTase_like"/>
    <property type="match status" value="1"/>
</dbReference>
<evidence type="ECO:0000313" key="1">
    <source>
        <dbReference type="EMBL" id="MVM32058.1"/>
    </source>
</evidence>
<organism evidence="1 2">
    <name type="scientific">Spirosoma arboris</name>
    <dbReference type="NCBI Taxonomy" id="2682092"/>
    <lineage>
        <taxon>Bacteria</taxon>
        <taxon>Pseudomonadati</taxon>
        <taxon>Bacteroidota</taxon>
        <taxon>Cytophagia</taxon>
        <taxon>Cytophagales</taxon>
        <taxon>Cytophagaceae</taxon>
        <taxon>Spirosoma</taxon>
    </lineage>
</organism>
<dbReference type="EMBL" id="WPIN01000006">
    <property type="protein sequence ID" value="MVM32058.1"/>
    <property type="molecule type" value="Genomic_DNA"/>
</dbReference>
<dbReference type="Gene3D" id="3.30.460.10">
    <property type="entry name" value="Beta Polymerase, domain 2"/>
    <property type="match status" value="1"/>
</dbReference>
<reference evidence="1 2" key="1">
    <citation type="submission" date="2019-12" db="EMBL/GenBank/DDBJ databases">
        <title>Spirosoma sp. HMF4905 genome sequencing and assembly.</title>
        <authorList>
            <person name="Kang H."/>
            <person name="Cha I."/>
            <person name="Kim H."/>
            <person name="Joh K."/>
        </authorList>
    </citation>
    <scope>NUCLEOTIDE SEQUENCE [LARGE SCALE GENOMIC DNA]</scope>
    <source>
        <strain evidence="1 2">HMF4905</strain>
    </source>
</reference>
<keyword evidence="2" id="KW-1185">Reference proteome</keyword>
<dbReference type="AlphaFoldDB" id="A0A7K1SEC8"/>
<name>A0A7K1SEC8_9BACT</name>
<comment type="caution">
    <text evidence="1">The sequence shown here is derived from an EMBL/GenBank/DDBJ whole genome shotgun (WGS) entry which is preliminary data.</text>
</comment>
<protein>
    <submittedName>
        <fullName evidence="1">Uncharacterized protein</fullName>
    </submittedName>
</protein>
<dbReference type="Proteomes" id="UP000436006">
    <property type="component" value="Unassembled WGS sequence"/>
</dbReference>